<keyword evidence="2" id="KW-0964">Secreted</keyword>
<dbReference type="Proteomes" id="UP001652624">
    <property type="component" value="Chromosome 17"/>
</dbReference>
<proteinExistence type="inferred from homology"/>
<name>A0ABM3W6U7_ERIEU</name>
<evidence type="ECO:0000313" key="6">
    <source>
        <dbReference type="Proteomes" id="UP001652624"/>
    </source>
</evidence>
<dbReference type="RefSeq" id="XP_060032303.1">
    <property type="nucleotide sequence ID" value="XM_060176320.1"/>
</dbReference>
<evidence type="ECO:0000313" key="7">
    <source>
        <dbReference type="RefSeq" id="XP_060032303.1"/>
    </source>
</evidence>
<dbReference type="SUPFAM" id="SSF48201">
    <property type="entry name" value="Uteroglobin-like"/>
    <property type="match status" value="1"/>
</dbReference>
<protein>
    <submittedName>
        <fullName evidence="7 8">Uteroglobin-like</fullName>
    </submittedName>
</protein>
<keyword evidence="6" id="KW-1185">Reference proteome</keyword>
<dbReference type="Pfam" id="PF01099">
    <property type="entry name" value="Uteroglobin"/>
    <property type="match status" value="1"/>
</dbReference>
<organism evidence="6 7">
    <name type="scientific">Erinaceus europaeus</name>
    <name type="common">Western European hedgehog</name>
    <dbReference type="NCBI Taxonomy" id="9365"/>
    <lineage>
        <taxon>Eukaryota</taxon>
        <taxon>Metazoa</taxon>
        <taxon>Chordata</taxon>
        <taxon>Craniata</taxon>
        <taxon>Vertebrata</taxon>
        <taxon>Euteleostomi</taxon>
        <taxon>Mammalia</taxon>
        <taxon>Eutheria</taxon>
        <taxon>Laurasiatheria</taxon>
        <taxon>Eulipotyphla</taxon>
        <taxon>Erinaceidae</taxon>
        <taxon>Erinaceinae</taxon>
        <taxon>Erinaceus</taxon>
    </lineage>
</organism>
<dbReference type="InterPro" id="IPR035960">
    <property type="entry name" value="Secretoglobin_sf"/>
</dbReference>
<feature type="signal peptide" evidence="5">
    <location>
        <begin position="1"/>
        <end position="21"/>
    </location>
</feature>
<evidence type="ECO:0000256" key="2">
    <source>
        <dbReference type="ARBA" id="ARBA00022525"/>
    </source>
</evidence>
<gene>
    <name evidence="7" type="primary">LOC132533838</name>
    <name evidence="8" type="synonym">LOC132534031</name>
</gene>
<dbReference type="PANTHER" id="PTHR11332">
    <property type="entry name" value="SECRETOGLOBIN FAMILY 1D"/>
    <property type="match status" value="1"/>
</dbReference>
<feature type="chain" id="PRO_5045025463" evidence="5">
    <location>
        <begin position="22"/>
        <end position="92"/>
    </location>
</feature>
<dbReference type="GeneID" id="132533838"/>
<dbReference type="PROSITE" id="PS51311">
    <property type="entry name" value="SCGB"/>
    <property type="match status" value="1"/>
</dbReference>
<accession>A0ABM3W6U7</accession>
<dbReference type="PANTHER" id="PTHR11332:SF6">
    <property type="entry name" value="SECRETOGLOBIN FAMILY 1D MEMBER 4"/>
    <property type="match status" value="1"/>
</dbReference>
<evidence type="ECO:0000256" key="3">
    <source>
        <dbReference type="ARBA" id="ARBA00022729"/>
    </source>
</evidence>
<evidence type="ECO:0000256" key="4">
    <source>
        <dbReference type="ARBA" id="ARBA00038364"/>
    </source>
</evidence>
<evidence type="ECO:0000256" key="5">
    <source>
        <dbReference type="SAM" id="SignalP"/>
    </source>
</evidence>
<keyword evidence="3 5" id="KW-0732">Signal</keyword>
<sequence length="92" mass="10274">MRLFLPVLLVTLALYCCEVSAGTICPAIPIEIGAMFLAPKPMFARILRLFDPSEEVFEAEMKAKDAIDVLTTKEKLLCMKIVGRLLKECVKN</sequence>
<evidence type="ECO:0000313" key="8">
    <source>
        <dbReference type="RefSeq" id="XP_060033439.1"/>
    </source>
</evidence>
<dbReference type="RefSeq" id="XP_060033439.1">
    <property type="nucleotide sequence ID" value="XM_060177456.1"/>
</dbReference>
<reference evidence="7 8" key="1">
    <citation type="submission" date="2025-05" db="UniProtKB">
        <authorList>
            <consortium name="RefSeq"/>
        </authorList>
    </citation>
    <scope>IDENTIFICATION</scope>
</reference>
<comment type="subcellular location">
    <subcellularLocation>
        <location evidence="1">Secreted</location>
    </subcellularLocation>
</comment>
<dbReference type="InterPro" id="IPR016126">
    <property type="entry name" value="Secretoglobin"/>
</dbReference>
<comment type="similarity">
    <text evidence="4">Belongs to the secretoglobin family. Lipophilin subfamily.</text>
</comment>
<evidence type="ECO:0000256" key="1">
    <source>
        <dbReference type="ARBA" id="ARBA00004613"/>
    </source>
</evidence>